<dbReference type="AlphaFoldDB" id="A0A0R3N3B8"/>
<evidence type="ECO:0000259" key="1">
    <source>
        <dbReference type="Pfam" id="PF12706"/>
    </source>
</evidence>
<proteinExistence type="predicted"/>
<protein>
    <recommendedName>
        <fullName evidence="1">Metallo-beta-lactamase domain-containing protein</fullName>
    </recommendedName>
</protein>
<dbReference type="RefSeq" id="WP_057857135.1">
    <property type="nucleotide sequence ID" value="NZ_LLYB01000046.1"/>
</dbReference>
<evidence type="ECO:0000313" key="3">
    <source>
        <dbReference type="Proteomes" id="UP000051660"/>
    </source>
</evidence>
<dbReference type="OrthoDB" id="9800940at2"/>
<gene>
    <name evidence="2" type="ORF">CQ14_02940</name>
</gene>
<dbReference type="PANTHER" id="PTHR46018:SF7">
    <property type="entry name" value="RIBONUCLEASE Z"/>
    <property type="match status" value="1"/>
</dbReference>
<dbReference type="PANTHER" id="PTHR46018">
    <property type="entry name" value="ZINC PHOSPHODIESTERASE ELAC PROTEIN 1"/>
    <property type="match status" value="1"/>
</dbReference>
<organism evidence="2 3">
    <name type="scientific">Bradyrhizobium lablabi</name>
    <dbReference type="NCBI Taxonomy" id="722472"/>
    <lineage>
        <taxon>Bacteria</taxon>
        <taxon>Pseudomonadati</taxon>
        <taxon>Pseudomonadota</taxon>
        <taxon>Alphaproteobacteria</taxon>
        <taxon>Hyphomicrobiales</taxon>
        <taxon>Nitrobacteraceae</taxon>
        <taxon>Bradyrhizobium</taxon>
    </lineage>
</organism>
<dbReference type="NCBIfam" id="NF002558">
    <property type="entry name" value="PRK02126.1"/>
    <property type="match status" value="1"/>
</dbReference>
<dbReference type="GO" id="GO:0042781">
    <property type="term" value="F:3'-tRNA processing endoribonuclease activity"/>
    <property type="evidence" value="ECO:0007669"/>
    <property type="project" value="TreeGrafter"/>
</dbReference>
<dbReference type="InterPro" id="IPR001279">
    <property type="entry name" value="Metallo-B-lactamas"/>
</dbReference>
<dbReference type="Proteomes" id="UP000051660">
    <property type="component" value="Unassembled WGS sequence"/>
</dbReference>
<name>A0A0R3N3B8_9BRAD</name>
<dbReference type="Pfam" id="PF12706">
    <property type="entry name" value="Lactamase_B_2"/>
    <property type="match status" value="2"/>
</dbReference>
<reference evidence="2 3" key="1">
    <citation type="submission" date="2014-03" db="EMBL/GenBank/DDBJ databases">
        <title>Bradyrhizobium valentinum sp. nov., isolated from effective nodules of Lupinus mariae-josephae, a lupine endemic of basic-lime soils in Eastern Spain.</title>
        <authorList>
            <person name="Duran D."/>
            <person name="Rey L."/>
            <person name="Navarro A."/>
            <person name="Busquets A."/>
            <person name="Imperial J."/>
            <person name="Ruiz-Argueso T."/>
        </authorList>
    </citation>
    <scope>NUCLEOTIDE SEQUENCE [LARGE SCALE GENOMIC DNA]</scope>
    <source>
        <strain evidence="2 3">CCBAU 23086</strain>
    </source>
</reference>
<dbReference type="SUPFAM" id="SSF56281">
    <property type="entry name" value="Metallo-hydrolase/oxidoreductase"/>
    <property type="match status" value="1"/>
</dbReference>
<sequence>MRPIFHPSLVNGRYGDPTVYVETLFKTHSVLFDLGEIASLSPRKIRRVDRIFVSHAHIDHFVGFDHLLRLLVGQEKTVHLYGPAGFAERVFHKLQAYRWNLVESYSADLVFVVSELETPNSISTRQFRLKRAFAAEPPVSKTISDGVLCDERICRVSAAILEHGTPCLGFALQEAAHVNIWKNRLAERGLPVGPWLQWLKQAVVEGRADDHLIPIDVVAASGGRLEQLGNLRDLLTVAAGQKIAYVTDVADTPTNRAAIVALVQNADILFIEAAFAGTDAALARDRAHLTTTAAGEIARKANVRRVEPFHFSPRYAGEQERMLAEVMTAFRGPTSDSRT</sequence>
<dbReference type="EMBL" id="LLYB01000046">
    <property type="protein sequence ID" value="KRR26458.1"/>
    <property type="molecule type" value="Genomic_DNA"/>
</dbReference>
<feature type="domain" description="Metallo-beta-lactamase" evidence="1">
    <location>
        <begin position="42"/>
        <end position="96"/>
    </location>
</feature>
<dbReference type="Gene3D" id="3.60.15.10">
    <property type="entry name" value="Ribonuclease Z/Hydroxyacylglutathione hydrolase-like"/>
    <property type="match status" value="1"/>
</dbReference>
<evidence type="ECO:0000313" key="2">
    <source>
        <dbReference type="EMBL" id="KRR26458.1"/>
    </source>
</evidence>
<dbReference type="InterPro" id="IPR036866">
    <property type="entry name" value="RibonucZ/Hydroxyglut_hydro"/>
</dbReference>
<comment type="caution">
    <text evidence="2">The sequence shown here is derived from an EMBL/GenBank/DDBJ whole genome shotgun (WGS) entry which is preliminary data.</text>
</comment>
<accession>A0A0R3N3B8</accession>
<feature type="domain" description="Metallo-beta-lactamase" evidence="1">
    <location>
        <begin position="238"/>
        <end position="311"/>
    </location>
</feature>